<dbReference type="Gene3D" id="1.10.10.60">
    <property type="entry name" value="Homeodomain-like"/>
    <property type="match status" value="1"/>
</dbReference>
<feature type="domain" description="HTH araC/xylS-type" evidence="7">
    <location>
        <begin position="193"/>
        <end position="290"/>
    </location>
</feature>
<dbReference type="SUPFAM" id="SSF51182">
    <property type="entry name" value="RmlC-like cupins"/>
    <property type="match status" value="1"/>
</dbReference>
<dbReference type="EMBL" id="WLYK01000005">
    <property type="protein sequence ID" value="MTD15012.1"/>
    <property type="molecule type" value="Genomic_DNA"/>
</dbReference>
<organism evidence="8 9">
    <name type="scientific">Nakamurella alba</name>
    <dbReference type="NCBI Taxonomy" id="2665158"/>
    <lineage>
        <taxon>Bacteria</taxon>
        <taxon>Bacillati</taxon>
        <taxon>Actinomycetota</taxon>
        <taxon>Actinomycetes</taxon>
        <taxon>Nakamurellales</taxon>
        <taxon>Nakamurellaceae</taxon>
        <taxon>Nakamurella</taxon>
    </lineage>
</organism>
<sequence length="290" mass="31046">MAPCPSTLGVVTDLQTAPDRVRARRRPAVAGGAGPAEHRELPVYEAGGVEVPFVIAGSQEEMARNTSWAEHSHPTHELLWNERGSSSATVGPRTWTITRTIGLWIPAGVRHSGWTPAGTLLRAALLHIDRAPAIADGPVAVGITPLLRLLLDRLTSEELSDESRAITETMVIDVLTPAPRELLLHVPTAPLLAPIVQTVADRPADDTTLAGWASRLGVSTRTITRAFHAETGLGFGQWVGMARCRHAIVLLAQGEDIEDVARSVGFGSSSAFSTAFRRTTGMSPGRFRTQ</sequence>
<proteinExistence type="predicted"/>
<evidence type="ECO:0000256" key="5">
    <source>
        <dbReference type="ARBA" id="ARBA00074140"/>
    </source>
</evidence>
<evidence type="ECO:0000256" key="1">
    <source>
        <dbReference type="ARBA" id="ARBA00022491"/>
    </source>
</evidence>
<dbReference type="InterPro" id="IPR009057">
    <property type="entry name" value="Homeodomain-like_sf"/>
</dbReference>
<dbReference type="GO" id="GO:0043565">
    <property type="term" value="F:sequence-specific DNA binding"/>
    <property type="evidence" value="ECO:0007669"/>
    <property type="project" value="InterPro"/>
</dbReference>
<dbReference type="InterPro" id="IPR003313">
    <property type="entry name" value="AraC-bd"/>
</dbReference>
<comment type="caution">
    <text evidence="8">The sequence shown here is derived from an EMBL/GenBank/DDBJ whole genome shotgun (WGS) entry which is preliminary data.</text>
</comment>
<dbReference type="PROSITE" id="PS01124">
    <property type="entry name" value="HTH_ARAC_FAMILY_2"/>
    <property type="match status" value="1"/>
</dbReference>
<dbReference type="InterPro" id="IPR018060">
    <property type="entry name" value="HTH_AraC"/>
</dbReference>
<dbReference type="AlphaFoldDB" id="A0A7K1FLJ1"/>
<evidence type="ECO:0000256" key="4">
    <source>
        <dbReference type="ARBA" id="ARBA00023163"/>
    </source>
</evidence>
<dbReference type="Pfam" id="PF02311">
    <property type="entry name" value="AraC_binding"/>
    <property type="match status" value="1"/>
</dbReference>
<keyword evidence="9" id="KW-1185">Reference proteome</keyword>
<accession>A0A7K1FLJ1</accession>
<dbReference type="InterPro" id="IPR011051">
    <property type="entry name" value="RmlC_Cupin_sf"/>
</dbReference>
<keyword evidence="2" id="KW-0805">Transcription regulation</keyword>
<evidence type="ECO:0000256" key="2">
    <source>
        <dbReference type="ARBA" id="ARBA00023015"/>
    </source>
</evidence>
<keyword evidence="3" id="KW-0238">DNA-binding</keyword>
<reference evidence="8 9" key="1">
    <citation type="submission" date="2019-11" db="EMBL/GenBank/DDBJ databases">
        <authorList>
            <person name="Jiang L.-Q."/>
        </authorList>
    </citation>
    <scope>NUCLEOTIDE SEQUENCE [LARGE SCALE GENOMIC DNA]</scope>
    <source>
        <strain evidence="8 9">YIM 132087</strain>
    </source>
</reference>
<dbReference type="InterPro" id="IPR020449">
    <property type="entry name" value="Tscrpt_reg_AraC-type_HTH"/>
</dbReference>
<gene>
    <name evidence="8" type="ORF">GIS00_13795</name>
</gene>
<dbReference type="SMART" id="SM00342">
    <property type="entry name" value="HTH_ARAC"/>
    <property type="match status" value="1"/>
</dbReference>
<evidence type="ECO:0000313" key="9">
    <source>
        <dbReference type="Proteomes" id="UP000460221"/>
    </source>
</evidence>
<dbReference type="Pfam" id="PF12833">
    <property type="entry name" value="HTH_18"/>
    <property type="match status" value="1"/>
</dbReference>
<dbReference type="PANTHER" id="PTHR11019">
    <property type="entry name" value="HTH-TYPE TRANSCRIPTIONAL REGULATOR NIMR"/>
    <property type="match status" value="1"/>
</dbReference>
<keyword evidence="1" id="KW-0678">Repressor</keyword>
<protein>
    <recommendedName>
        <fullName evidence="5">HTH-type transcriptional regulator RipA</fullName>
    </recommendedName>
    <alternativeName>
        <fullName evidence="6">Repressor of iron proteins A</fullName>
    </alternativeName>
</protein>
<dbReference type="SUPFAM" id="SSF46689">
    <property type="entry name" value="Homeodomain-like"/>
    <property type="match status" value="2"/>
</dbReference>
<dbReference type="GO" id="GO:0003700">
    <property type="term" value="F:DNA-binding transcription factor activity"/>
    <property type="evidence" value="ECO:0007669"/>
    <property type="project" value="InterPro"/>
</dbReference>
<dbReference type="PRINTS" id="PR00032">
    <property type="entry name" value="HTHARAC"/>
</dbReference>
<evidence type="ECO:0000256" key="6">
    <source>
        <dbReference type="ARBA" id="ARBA00079449"/>
    </source>
</evidence>
<keyword evidence="4" id="KW-0804">Transcription</keyword>
<evidence type="ECO:0000259" key="7">
    <source>
        <dbReference type="PROSITE" id="PS01124"/>
    </source>
</evidence>
<dbReference type="FunFam" id="1.10.10.60:FF:000132">
    <property type="entry name" value="AraC family transcriptional regulator"/>
    <property type="match status" value="1"/>
</dbReference>
<evidence type="ECO:0000313" key="8">
    <source>
        <dbReference type="EMBL" id="MTD15012.1"/>
    </source>
</evidence>
<name>A0A7K1FLJ1_9ACTN</name>
<dbReference type="Proteomes" id="UP000460221">
    <property type="component" value="Unassembled WGS sequence"/>
</dbReference>
<evidence type="ECO:0000256" key="3">
    <source>
        <dbReference type="ARBA" id="ARBA00023125"/>
    </source>
</evidence>
<dbReference type="PANTHER" id="PTHR11019:SF199">
    <property type="entry name" value="HTH-TYPE TRANSCRIPTIONAL REGULATOR NIMR"/>
    <property type="match status" value="1"/>
</dbReference>